<proteinExistence type="predicted"/>
<sequence>MQATTTDQAVLLLTESLVMPAGPYLPQSSLCPPLATQCTPPAHHGVHTGLHT</sequence>
<organism evidence="1 2">
    <name type="scientific">Catenaria anguillulae PL171</name>
    <dbReference type="NCBI Taxonomy" id="765915"/>
    <lineage>
        <taxon>Eukaryota</taxon>
        <taxon>Fungi</taxon>
        <taxon>Fungi incertae sedis</taxon>
        <taxon>Blastocladiomycota</taxon>
        <taxon>Blastocladiomycetes</taxon>
        <taxon>Blastocladiales</taxon>
        <taxon>Catenariaceae</taxon>
        <taxon>Catenaria</taxon>
    </lineage>
</organism>
<evidence type="ECO:0000313" key="1">
    <source>
        <dbReference type="EMBL" id="ORZ40688.1"/>
    </source>
</evidence>
<comment type="caution">
    <text evidence="1">The sequence shown here is derived from an EMBL/GenBank/DDBJ whole genome shotgun (WGS) entry which is preliminary data.</text>
</comment>
<protein>
    <submittedName>
        <fullName evidence="1">Uncharacterized protein</fullName>
    </submittedName>
</protein>
<accession>A0A1Y2I1D5</accession>
<evidence type="ECO:0000313" key="2">
    <source>
        <dbReference type="Proteomes" id="UP000193411"/>
    </source>
</evidence>
<dbReference type="AlphaFoldDB" id="A0A1Y2I1D5"/>
<dbReference type="Proteomes" id="UP000193411">
    <property type="component" value="Unassembled WGS sequence"/>
</dbReference>
<gene>
    <name evidence="1" type="ORF">BCR44DRAFT_1423604</name>
</gene>
<reference evidence="1 2" key="1">
    <citation type="submission" date="2016-07" db="EMBL/GenBank/DDBJ databases">
        <title>Pervasive Adenine N6-methylation of Active Genes in Fungi.</title>
        <authorList>
            <consortium name="DOE Joint Genome Institute"/>
            <person name="Mondo S.J."/>
            <person name="Dannebaum R.O."/>
            <person name="Kuo R.C."/>
            <person name="Labutti K."/>
            <person name="Haridas S."/>
            <person name="Kuo A."/>
            <person name="Salamov A."/>
            <person name="Ahrendt S.R."/>
            <person name="Lipzen A."/>
            <person name="Sullivan W."/>
            <person name="Andreopoulos W.B."/>
            <person name="Clum A."/>
            <person name="Lindquist E."/>
            <person name="Daum C."/>
            <person name="Ramamoorthy G.K."/>
            <person name="Gryganskyi A."/>
            <person name="Culley D."/>
            <person name="Magnuson J.K."/>
            <person name="James T.Y."/>
            <person name="O'Malley M.A."/>
            <person name="Stajich J.E."/>
            <person name="Spatafora J.W."/>
            <person name="Visel A."/>
            <person name="Grigoriev I.V."/>
        </authorList>
    </citation>
    <scope>NUCLEOTIDE SEQUENCE [LARGE SCALE GENOMIC DNA]</scope>
    <source>
        <strain evidence="1 2">PL171</strain>
    </source>
</reference>
<dbReference type="EMBL" id="MCFL01000002">
    <property type="protein sequence ID" value="ORZ40688.1"/>
    <property type="molecule type" value="Genomic_DNA"/>
</dbReference>
<keyword evidence="2" id="KW-1185">Reference proteome</keyword>
<name>A0A1Y2I1D5_9FUNG</name>